<dbReference type="AlphaFoldDB" id="A0A0F4ERW5"/>
<feature type="domain" description="PE" evidence="1">
    <location>
        <begin position="5"/>
        <end position="95"/>
    </location>
</feature>
<proteinExistence type="predicted"/>
<dbReference type="InterPro" id="IPR038332">
    <property type="entry name" value="PPE_sf"/>
</dbReference>
<reference evidence="2 3" key="1">
    <citation type="journal article" date="2015" name="Proc. Natl. Acad. Sci. U.S.A.">
        <title>Insight into the evolution and origin of leprosy bacilli from the genome sequence of Mycobacterium lepromatosis.</title>
        <authorList>
            <person name="Singh P."/>
            <person name="Benjak A."/>
            <person name="Schuenemann V.J."/>
            <person name="Herbig A."/>
            <person name="Avanzi C."/>
            <person name="Busso P."/>
            <person name="Nieselt K."/>
            <person name="Krause J."/>
            <person name="Vera-Cabrera L."/>
            <person name="Cole S.T."/>
        </authorList>
    </citation>
    <scope>NUCLEOTIDE SEQUENCE [LARGE SCALE GENOMIC DNA]</scope>
    <source>
        <strain evidence="2 3">Mx1-22A</strain>
    </source>
</reference>
<evidence type="ECO:0000313" key="2">
    <source>
        <dbReference type="EMBL" id="KJX75337.1"/>
    </source>
</evidence>
<evidence type="ECO:0000313" key="3">
    <source>
        <dbReference type="Proteomes" id="UP000053699"/>
    </source>
</evidence>
<dbReference type="Pfam" id="PF00934">
    <property type="entry name" value="PE"/>
    <property type="match status" value="1"/>
</dbReference>
<dbReference type="EMBL" id="JRPY01000043">
    <property type="protein sequence ID" value="KJX75337.1"/>
    <property type="molecule type" value="Genomic_DNA"/>
</dbReference>
<gene>
    <name evidence="2" type="ORF">MLPM_1053</name>
</gene>
<sequence length="99" mass="9973">MPFFVSAEPQALSAAASTLQSLGAATTASNAAAATTTTEIAPPAADEVSLMLAAFFSSHGQQYQAHASQGAAGHQELVQSLLTSSSAYASTEAVNRESL</sequence>
<keyword evidence="3" id="KW-1185">Reference proteome</keyword>
<dbReference type="Gene3D" id="1.10.287.850">
    <property type="entry name" value="HP0062-like domain"/>
    <property type="match status" value="1"/>
</dbReference>
<dbReference type="PATRIC" id="fig|480418.6.peg.2125"/>
<protein>
    <submittedName>
        <fullName evidence="2">PE family protein</fullName>
    </submittedName>
</protein>
<organism evidence="2 3">
    <name type="scientific">Mycobacterium lepromatosis</name>
    <dbReference type="NCBI Taxonomy" id="480418"/>
    <lineage>
        <taxon>Bacteria</taxon>
        <taxon>Bacillati</taxon>
        <taxon>Actinomycetota</taxon>
        <taxon>Actinomycetes</taxon>
        <taxon>Mycobacteriales</taxon>
        <taxon>Mycobacteriaceae</taxon>
        <taxon>Mycobacterium</taxon>
    </lineage>
</organism>
<dbReference type="RefSeq" id="WP_045842871.1">
    <property type="nucleotide sequence ID" value="NZ_CP083405.1"/>
</dbReference>
<accession>A0A0F4ERW5</accession>
<comment type="caution">
    <text evidence="2">The sequence shown here is derived from an EMBL/GenBank/DDBJ whole genome shotgun (WGS) entry which is preliminary data.</text>
</comment>
<dbReference type="Proteomes" id="UP000053699">
    <property type="component" value="Unassembled WGS sequence"/>
</dbReference>
<dbReference type="SUPFAM" id="SSF140459">
    <property type="entry name" value="PE/PPE dimer-like"/>
    <property type="match status" value="1"/>
</dbReference>
<evidence type="ECO:0000259" key="1">
    <source>
        <dbReference type="Pfam" id="PF00934"/>
    </source>
</evidence>
<name>A0A0F4ERW5_9MYCO</name>
<dbReference type="InterPro" id="IPR000084">
    <property type="entry name" value="PE-PGRS_N"/>
</dbReference>